<organism evidence="1 2">
    <name type="scientific">Rangifer tarandus platyrhynchus</name>
    <name type="common">Svalbard reindeer</name>
    <dbReference type="NCBI Taxonomy" id="3082113"/>
    <lineage>
        <taxon>Eukaryota</taxon>
        <taxon>Metazoa</taxon>
        <taxon>Chordata</taxon>
        <taxon>Craniata</taxon>
        <taxon>Vertebrata</taxon>
        <taxon>Euteleostomi</taxon>
        <taxon>Mammalia</taxon>
        <taxon>Eutheria</taxon>
        <taxon>Laurasiatheria</taxon>
        <taxon>Artiodactyla</taxon>
        <taxon>Ruminantia</taxon>
        <taxon>Pecora</taxon>
        <taxon>Cervidae</taxon>
        <taxon>Odocoileinae</taxon>
        <taxon>Rangifer</taxon>
    </lineage>
</organism>
<evidence type="ECO:0000313" key="2">
    <source>
        <dbReference type="Proteomes" id="UP001176941"/>
    </source>
</evidence>
<sequence length="123" mass="13326">MASSEEDLETLPYDCSRRNLEGRGRLSEPPCALRPLPTSPVLPFLSSYSCHLASGALPRKGLGKHMDMASQEDRMMQRESVGAFGVTEAGGTLGESFLPRGLRTLGKKFVSSEPRTSSLQQLA</sequence>
<keyword evidence="2" id="KW-1185">Reference proteome</keyword>
<dbReference type="EMBL" id="OX459955">
    <property type="protein sequence ID" value="CAI9159665.1"/>
    <property type="molecule type" value="Genomic_DNA"/>
</dbReference>
<dbReference type="Proteomes" id="UP001176941">
    <property type="component" value="Chromosome 19"/>
</dbReference>
<accession>A0ABN8YF56</accession>
<gene>
    <name evidence="1" type="ORF">MRATA1EN1_LOCUS8627</name>
</gene>
<proteinExistence type="predicted"/>
<reference evidence="1" key="1">
    <citation type="submission" date="2023-04" db="EMBL/GenBank/DDBJ databases">
        <authorList>
            <consortium name="ELIXIR-Norway"/>
        </authorList>
    </citation>
    <scope>NUCLEOTIDE SEQUENCE [LARGE SCALE GENOMIC DNA]</scope>
</reference>
<name>A0ABN8YF56_RANTA</name>
<protein>
    <submittedName>
        <fullName evidence="1">Uncharacterized protein</fullName>
    </submittedName>
</protein>
<evidence type="ECO:0000313" key="1">
    <source>
        <dbReference type="EMBL" id="CAI9159665.1"/>
    </source>
</evidence>